<evidence type="ECO:0000256" key="5">
    <source>
        <dbReference type="ARBA" id="ARBA00022927"/>
    </source>
</evidence>
<feature type="transmembrane region" description="Helical" evidence="9">
    <location>
        <begin position="283"/>
        <end position="307"/>
    </location>
</feature>
<name>A0ABN2Y6D9_9ACTN</name>
<sequence>MGKFSRLGNDLYEGRVSVDFVGKRWLWYAISAVLIAVSVFGLVGKGLDMGIEFTGGAEFRVTLPSDQVTQDTADQLREDVAATGVEAAGSPVVTTSGNEAVLVQTEALDDEGSDLVVEAILASTGASPDDLSQSELGASWGREIAERSLIGLVVFLVLVVLFIWAYFREWKMSVAALVALAHDMLITVGVYTLSGFEVTPATVTGLLTILGFSLYDTVVVFDKVRENTNNLRKTRMTYAEAANLAVNQTLVRSINTSIVALIPVGAILYVGVFQLGSGSLKDLALALFVGMAVGLYSSVFIATPLLVHLKGMEKSVQESDRRAQVRRRHDADRYASVPTYRDDAPVQADPDALEGLEDDDSWRRPDRDAVPASPGGTAPRPGRPDARPDEPGRGRVVPPAHGPVKESRSAGRVQPTRQSRSKRGKK</sequence>
<feature type="compositionally biased region" description="Low complexity" evidence="10">
    <location>
        <begin position="371"/>
        <end position="380"/>
    </location>
</feature>
<evidence type="ECO:0000256" key="8">
    <source>
        <dbReference type="ARBA" id="ARBA00023136"/>
    </source>
</evidence>
<dbReference type="InterPro" id="IPR055344">
    <property type="entry name" value="SecD_SecF_C_bact"/>
</dbReference>
<protein>
    <recommendedName>
        <fullName evidence="9">Protein-export membrane protein SecF</fullName>
    </recommendedName>
</protein>
<evidence type="ECO:0000256" key="2">
    <source>
        <dbReference type="ARBA" id="ARBA00022448"/>
    </source>
</evidence>
<evidence type="ECO:0000256" key="1">
    <source>
        <dbReference type="ARBA" id="ARBA00004651"/>
    </source>
</evidence>
<feature type="transmembrane region" description="Helical" evidence="9">
    <location>
        <begin position="258"/>
        <end position="277"/>
    </location>
</feature>
<gene>
    <name evidence="9 12" type="primary">secF</name>
    <name evidence="12" type="ORF">GCM10009843_17510</name>
</gene>
<comment type="function">
    <text evidence="9">Part of the Sec protein translocase complex. Interacts with the SecYEG preprotein conducting channel. SecDF uses the proton motive force (PMF) to complete protein translocation after the ATP-dependent function of SecA.</text>
</comment>
<dbReference type="NCBIfam" id="TIGR00916">
    <property type="entry name" value="2A0604s01"/>
    <property type="match status" value="1"/>
</dbReference>
<keyword evidence="4 9" id="KW-0812">Transmembrane</keyword>
<comment type="similarity">
    <text evidence="9">Belongs to the SecD/SecF family. SecF subfamily.</text>
</comment>
<keyword evidence="5 9" id="KW-0653">Protein transport</keyword>
<evidence type="ECO:0000256" key="6">
    <source>
        <dbReference type="ARBA" id="ARBA00022989"/>
    </source>
</evidence>
<dbReference type="EMBL" id="BAAAQQ010000008">
    <property type="protein sequence ID" value="GAA2122396.1"/>
    <property type="molecule type" value="Genomic_DNA"/>
</dbReference>
<dbReference type="NCBIfam" id="TIGR00966">
    <property type="entry name" value="transloc_SecF"/>
    <property type="match status" value="1"/>
</dbReference>
<dbReference type="PANTHER" id="PTHR30081:SF8">
    <property type="entry name" value="PROTEIN TRANSLOCASE SUBUNIT SECF"/>
    <property type="match status" value="1"/>
</dbReference>
<organism evidence="12 13">
    <name type="scientific">Nocardioides bigeumensis</name>
    <dbReference type="NCBI Taxonomy" id="433657"/>
    <lineage>
        <taxon>Bacteria</taxon>
        <taxon>Bacillati</taxon>
        <taxon>Actinomycetota</taxon>
        <taxon>Actinomycetes</taxon>
        <taxon>Propionibacteriales</taxon>
        <taxon>Nocardioidaceae</taxon>
        <taxon>Nocardioides</taxon>
    </lineage>
</organism>
<dbReference type="PRINTS" id="PR01755">
    <property type="entry name" value="SECFTRNLCASE"/>
</dbReference>
<dbReference type="Pfam" id="PF02355">
    <property type="entry name" value="SecD_SecF_C"/>
    <property type="match status" value="1"/>
</dbReference>
<keyword evidence="6 9" id="KW-1133">Transmembrane helix</keyword>
<dbReference type="PANTHER" id="PTHR30081">
    <property type="entry name" value="PROTEIN-EXPORT MEMBRANE PROTEIN SEC"/>
    <property type="match status" value="1"/>
</dbReference>
<keyword evidence="3 9" id="KW-1003">Cell membrane</keyword>
<evidence type="ECO:0000256" key="10">
    <source>
        <dbReference type="SAM" id="MobiDB-lite"/>
    </source>
</evidence>
<feature type="region of interest" description="Disordered" evidence="10">
    <location>
        <begin position="316"/>
        <end position="426"/>
    </location>
</feature>
<comment type="subunit">
    <text evidence="9">Forms a complex with SecD. Part of the essential Sec protein translocation apparatus which comprises SecA, SecYEG and auxiliary proteins SecDF. Other proteins may also be involved.</text>
</comment>
<feature type="transmembrane region" description="Helical" evidence="9">
    <location>
        <begin position="149"/>
        <end position="167"/>
    </location>
</feature>
<accession>A0ABN2Y6D9</accession>
<evidence type="ECO:0000313" key="12">
    <source>
        <dbReference type="EMBL" id="GAA2122396.1"/>
    </source>
</evidence>
<comment type="subcellular location">
    <subcellularLocation>
        <location evidence="1 9">Cell membrane</location>
        <topology evidence="1 9">Multi-pass membrane protein</topology>
    </subcellularLocation>
</comment>
<feature type="compositionally biased region" description="Basic and acidic residues" evidence="10">
    <location>
        <begin position="316"/>
        <end position="333"/>
    </location>
</feature>
<keyword evidence="13" id="KW-1185">Reference proteome</keyword>
<dbReference type="RefSeq" id="WP_344303307.1">
    <property type="nucleotide sequence ID" value="NZ_BAAAQQ010000008.1"/>
</dbReference>
<keyword evidence="7 9" id="KW-0811">Translocation</keyword>
<evidence type="ECO:0000256" key="3">
    <source>
        <dbReference type="ARBA" id="ARBA00022475"/>
    </source>
</evidence>
<keyword evidence="8 9" id="KW-0472">Membrane</keyword>
<feature type="compositionally biased region" description="Acidic residues" evidence="10">
    <location>
        <begin position="351"/>
        <end position="360"/>
    </location>
</feature>
<dbReference type="Proteomes" id="UP001500575">
    <property type="component" value="Unassembled WGS sequence"/>
</dbReference>
<dbReference type="InterPro" id="IPR005665">
    <property type="entry name" value="SecF_bac"/>
</dbReference>
<dbReference type="InterPro" id="IPR022813">
    <property type="entry name" value="SecD/SecF_arch_bac"/>
</dbReference>
<reference evidence="12 13" key="1">
    <citation type="journal article" date="2019" name="Int. J. Syst. Evol. Microbiol.">
        <title>The Global Catalogue of Microorganisms (GCM) 10K type strain sequencing project: providing services to taxonomists for standard genome sequencing and annotation.</title>
        <authorList>
            <consortium name="The Broad Institute Genomics Platform"/>
            <consortium name="The Broad Institute Genome Sequencing Center for Infectious Disease"/>
            <person name="Wu L."/>
            <person name="Ma J."/>
        </authorList>
    </citation>
    <scope>NUCLEOTIDE SEQUENCE [LARGE SCALE GENOMIC DNA]</scope>
    <source>
        <strain evidence="12 13">JCM 16021</strain>
    </source>
</reference>
<feature type="transmembrane region" description="Helical" evidence="9">
    <location>
        <begin position="174"/>
        <end position="194"/>
    </location>
</feature>
<dbReference type="HAMAP" id="MF_01464_B">
    <property type="entry name" value="SecF_B"/>
    <property type="match status" value="1"/>
</dbReference>
<evidence type="ECO:0000256" key="4">
    <source>
        <dbReference type="ARBA" id="ARBA00022692"/>
    </source>
</evidence>
<evidence type="ECO:0000259" key="11">
    <source>
        <dbReference type="Pfam" id="PF02355"/>
    </source>
</evidence>
<keyword evidence="2 9" id="KW-0813">Transport</keyword>
<evidence type="ECO:0000256" key="7">
    <source>
        <dbReference type="ARBA" id="ARBA00023010"/>
    </source>
</evidence>
<dbReference type="InterPro" id="IPR022645">
    <property type="entry name" value="SecD/SecF_bac"/>
</dbReference>
<dbReference type="InterPro" id="IPR048634">
    <property type="entry name" value="SecD_SecF_C"/>
</dbReference>
<feature type="transmembrane region" description="Helical" evidence="9">
    <location>
        <begin position="200"/>
        <end position="221"/>
    </location>
</feature>
<feature type="compositionally biased region" description="Basic and acidic residues" evidence="10">
    <location>
        <begin position="382"/>
        <end position="393"/>
    </location>
</feature>
<proteinExistence type="inferred from homology"/>
<dbReference type="Gene3D" id="1.20.1640.10">
    <property type="entry name" value="Multidrug efflux transporter AcrB transmembrane domain"/>
    <property type="match status" value="1"/>
</dbReference>
<feature type="transmembrane region" description="Helical" evidence="9">
    <location>
        <begin position="25"/>
        <end position="43"/>
    </location>
</feature>
<feature type="domain" description="Protein export membrane protein SecD/SecF C-terminal" evidence="11">
    <location>
        <begin position="117"/>
        <end position="310"/>
    </location>
</feature>
<evidence type="ECO:0000313" key="13">
    <source>
        <dbReference type="Proteomes" id="UP001500575"/>
    </source>
</evidence>
<comment type="caution">
    <text evidence="12">The sequence shown here is derived from an EMBL/GenBank/DDBJ whole genome shotgun (WGS) entry which is preliminary data.</text>
</comment>
<evidence type="ECO:0000256" key="9">
    <source>
        <dbReference type="HAMAP-Rule" id="MF_01464"/>
    </source>
</evidence>
<dbReference type="SUPFAM" id="SSF82866">
    <property type="entry name" value="Multidrug efflux transporter AcrB transmembrane domain"/>
    <property type="match status" value="1"/>
</dbReference>